<feature type="compositionally biased region" description="Polar residues" evidence="1">
    <location>
        <begin position="45"/>
        <end position="61"/>
    </location>
</feature>
<dbReference type="AlphaFoldDB" id="A0A2Z7AUZ6"/>
<accession>A0A2Z7AUZ6</accession>
<gene>
    <name evidence="2" type="ORF">F511_24419</name>
</gene>
<dbReference type="Proteomes" id="UP000250235">
    <property type="component" value="Unassembled WGS sequence"/>
</dbReference>
<feature type="region of interest" description="Disordered" evidence="1">
    <location>
        <begin position="1"/>
        <end position="90"/>
    </location>
</feature>
<organism evidence="2 3">
    <name type="scientific">Dorcoceras hygrometricum</name>
    <dbReference type="NCBI Taxonomy" id="472368"/>
    <lineage>
        <taxon>Eukaryota</taxon>
        <taxon>Viridiplantae</taxon>
        <taxon>Streptophyta</taxon>
        <taxon>Embryophyta</taxon>
        <taxon>Tracheophyta</taxon>
        <taxon>Spermatophyta</taxon>
        <taxon>Magnoliopsida</taxon>
        <taxon>eudicotyledons</taxon>
        <taxon>Gunneridae</taxon>
        <taxon>Pentapetalae</taxon>
        <taxon>asterids</taxon>
        <taxon>lamiids</taxon>
        <taxon>Lamiales</taxon>
        <taxon>Gesneriaceae</taxon>
        <taxon>Didymocarpoideae</taxon>
        <taxon>Trichosporeae</taxon>
        <taxon>Loxocarpinae</taxon>
        <taxon>Dorcoceras</taxon>
    </lineage>
</organism>
<sequence length="120" mass="12238">MGGASGDRAPSDAQRCGALAHSSGQPATNDAAAPGQQACDLARQIEQSVGQHAPSGATSSREGAADHATFVRDSSANGAAIRSGHAPSRAPHRAAIYRNYRAALRAVACSVGRDFDRTLI</sequence>
<evidence type="ECO:0000313" key="2">
    <source>
        <dbReference type="EMBL" id="KZV25323.1"/>
    </source>
</evidence>
<evidence type="ECO:0000256" key="1">
    <source>
        <dbReference type="SAM" id="MobiDB-lite"/>
    </source>
</evidence>
<name>A0A2Z7AUZ6_9LAMI</name>
<evidence type="ECO:0000313" key="3">
    <source>
        <dbReference type="Proteomes" id="UP000250235"/>
    </source>
</evidence>
<dbReference type="EMBL" id="KV011890">
    <property type="protein sequence ID" value="KZV25323.1"/>
    <property type="molecule type" value="Genomic_DNA"/>
</dbReference>
<keyword evidence="3" id="KW-1185">Reference proteome</keyword>
<protein>
    <submittedName>
        <fullName evidence="2">Uncharacterized protein</fullName>
    </submittedName>
</protein>
<proteinExistence type="predicted"/>
<reference evidence="2 3" key="1">
    <citation type="journal article" date="2015" name="Proc. Natl. Acad. Sci. U.S.A.">
        <title>The resurrection genome of Boea hygrometrica: A blueprint for survival of dehydration.</title>
        <authorList>
            <person name="Xiao L."/>
            <person name="Yang G."/>
            <person name="Zhang L."/>
            <person name="Yang X."/>
            <person name="Zhao S."/>
            <person name="Ji Z."/>
            <person name="Zhou Q."/>
            <person name="Hu M."/>
            <person name="Wang Y."/>
            <person name="Chen M."/>
            <person name="Xu Y."/>
            <person name="Jin H."/>
            <person name="Xiao X."/>
            <person name="Hu G."/>
            <person name="Bao F."/>
            <person name="Hu Y."/>
            <person name="Wan P."/>
            <person name="Li L."/>
            <person name="Deng X."/>
            <person name="Kuang T."/>
            <person name="Xiang C."/>
            <person name="Zhu J.K."/>
            <person name="Oliver M.J."/>
            <person name="He Y."/>
        </authorList>
    </citation>
    <scope>NUCLEOTIDE SEQUENCE [LARGE SCALE GENOMIC DNA]</scope>
    <source>
        <strain evidence="3">cv. XS01</strain>
    </source>
</reference>